<name>A0AAD1XMN8_EUPCR</name>
<keyword evidence="4" id="KW-1185">Reference proteome</keyword>
<gene>
    <name evidence="3" type="ORF">ECRASSUSDP1_LOCUS16829</name>
</gene>
<proteinExistence type="predicted"/>
<feature type="compositionally biased region" description="Polar residues" evidence="2">
    <location>
        <begin position="116"/>
        <end position="130"/>
    </location>
</feature>
<feature type="region of interest" description="Disordered" evidence="2">
    <location>
        <begin position="105"/>
        <end position="131"/>
    </location>
</feature>
<organism evidence="3 4">
    <name type="scientific">Euplotes crassus</name>
    <dbReference type="NCBI Taxonomy" id="5936"/>
    <lineage>
        <taxon>Eukaryota</taxon>
        <taxon>Sar</taxon>
        <taxon>Alveolata</taxon>
        <taxon>Ciliophora</taxon>
        <taxon>Intramacronucleata</taxon>
        <taxon>Spirotrichea</taxon>
        <taxon>Hypotrichia</taxon>
        <taxon>Euplotida</taxon>
        <taxon>Euplotidae</taxon>
        <taxon>Moneuplotes</taxon>
    </lineage>
</organism>
<keyword evidence="1" id="KW-0175">Coiled coil</keyword>
<evidence type="ECO:0000313" key="3">
    <source>
        <dbReference type="EMBL" id="CAI2375467.1"/>
    </source>
</evidence>
<evidence type="ECO:0000256" key="2">
    <source>
        <dbReference type="SAM" id="MobiDB-lite"/>
    </source>
</evidence>
<feature type="coiled-coil region" evidence="1">
    <location>
        <begin position="182"/>
        <end position="209"/>
    </location>
</feature>
<sequence>MESMNKDDAHSSGKVLARARRLIIPTCHNPSCACFVMDRINGISLNLCAIEKILNPNIDGTKGGKDDKQKNLEQDFKHAASQGHLESDKDDLQIQTDFSEKLEEDLEEEKKLLSSQSDPPQVPSYQQIEQLTDKDLKDRYETLRNKIKSSKEQSTLLADQVNKTLCTKISAEAEMKIISRRIPNDQEEVERANKEQQKANQKLTKATQHYNLAELRKKISILTERRV</sequence>
<reference evidence="3" key="1">
    <citation type="submission" date="2023-07" db="EMBL/GenBank/DDBJ databases">
        <authorList>
            <consortium name="AG Swart"/>
            <person name="Singh M."/>
            <person name="Singh A."/>
            <person name="Seah K."/>
            <person name="Emmerich C."/>
        </authorList>
    </citation>
    <scope>NUCLEOTIDE SEQUENCE</scope>
    <source>
        <strain evidence="3">DP1</strain>
    </source>
</reference>
<comment type="caution">
    <text evidence="3">The sequence shown here is derived from an EMBL/GenBank/DDBJ whole genome shotgun (WGS) entry which is preliminary data.</text>
</comment>
<dbReference type="Proteomes" id="UP001295684">
    <property type="component" value="Unassembled WGS sequence"/>
</dbReference>
<dbReference type="AlphaFoldDB" id="A0AAD1XMN8"/>
<evidence type="ECO:0000313" key="4">
    <source>
        <dbReference type="Proteomes" id="UP001295684"/>
    </source>
</evidence>
<dbReference type="EMBL" id="CAMPGE010016952">
    <property type="protein sequence ID" value="CAI2375467.1"/>
    <property type="molecule type" value="Genomic_DNA"/>
</dbReference>
<protein>
    <submittedName>
        <fullName evidence="3">Uncharacterized protein</fullName>
    </submittedName>
</protein>
<evidence type="ECO:0000256" key="1">
    <source>
        <dbReference type="SAM" id="Coils"/>
    </source>
</evidence>
<accession>A0AAD1XMN8</accession>